<comment type="caution">
    <text evidence="1">The sequence shown here is derived from an EMBL/GenBank/DDBJ whole genome shotgun (WGS) entry which is preliminary data.</text>
</comment>
<gene>
    <name evidence="1" type="ORF">ACFQMG_21185</name>
</gene>
<evidence type="ECO:0000313" key="2">
    <source>
        <dbReference type="Proteomes" id="UP001596435"/>
    </source>
</evidence>
<reference evidence="2" key="1">
    <citation type="journal article" date="2019" name="Int. J. Syst. Evol. Microbiol.">
        <title>The Global Catalogue of Microorganisms (GCM) 10K type strain sequencing project: providing services to taxonomists for standard genome sequencing and annotation.</title>
        <authorList>
            <consortium name="The Broad Institute Genomics Platform"/>
            <consortium name="The Broad Institute Genome Sequencing Center for Infectious Disease"/>
            <person name="Wu L."/>
            <person name="Ma J."/>
        </authorList>
    </citation>
    <scope>NUCLEOTIDE SEQUENCE [LARGE SCALE GENOMIC DNA]</scope>
    <source>
        <strain evidence="2">CGMCC 1.12859</strain>
    </source>
</reference>
<evidence type="ECO:0000313" key="1">
    <source>
        <dbReference type="EMBL" id="MFC7182067.1"/>
    </source>
</evidence>
<sequence length="177" mass="19165">MAQESDAEGTMLRWVDILAQLQAGVEGWRYRSFAQAVRELGIMLPPAPWPGDREHWAPGRCFAAATDYAEATDATYVEGFVLVPGLTAWPVFEHAWCLRDGAVANPSLPDGSAALYFGIPLAADYRRSEQARRGTHAVLTTDPQNPWPLVNEDALRHGLPATAVLPRAAAGGTVART</sequence>
<dbReference type="Proteomes" id="UP001596435">
    <property type="component" value="Unassembled WGS sequence"/>
</dbReference>
<accession>A0ABW2G0Y3</accession>
<organism evidence="1 2">
    <name type="scientific">Kitasatospora paranensis</name>
    <dbReference type="NCBI Taxonomy" id="258053"/>
    <lineage>
        <taxon>Bacteria</taxon>
        <taxon>Bacillati</taxon>
        <taxon>Actinomycetota</taxon>
        <taxon>Actinomycetes</taxon>
        <taxon>Kitasatosporales</taxon>
        <taxon>Streptomycetaceae</taxon>
        <taxon>Kitasatospora</taxon>
    </lineage>
</organism>
<proteinExistence type="predicted"/>
<name>A0ABW2G0Y3_9ACTN</name>
<keyword evidence="2" id="KW-1185">Reference proteome</keyword>
<dbReference type="RefSeq" id="WP_345703723.1">
    <property type="nucleotide sequence ID" value="NZ_BAABKV010000001.1"/>
</dbReference>
<dbReference type="EMBL" id="JBHTAJ010000040">
    <property type="protein sequence ID" value="MFC7182067.1"/>
    <property type="molecule type" value="Genomic_DNA"/>
</dbReference>
<protein>
    <submittedName>
        <fullName evidence="1">Uncharacterized protein</fullName>
    </submittedName>
</protein>